<reference evidence="5" key="1">
    <citation type="submission" date="2018-06" db="EMBL/GenBank/DDBJ databases">
        <authorList>
            <person name="Zhirakovskaya E."/>
        </authorList>
    </citation>
    <scope>NUCLEOTIDE SEQUENCE</scope>
</reference>
<dbReference type="Gene3D" id="1.10.357.10">
    <property type="entry name" value="Tetracycline Repressor, domain 2"/>
    <property type="match status" value="1"/>
</dbReference>
<keyword evidence="1" id="KW-0805">Transcription regulation</keyword>
<protein>
    <recommendedName>
        <fullName evidence="4">HTH tetR-type domain-containing protein</fullName>
    </recommendedName>
</protein>
<dbReference type="GO" id="GO:0003677">
    <property type="term" value="F:DNA binding"/>
    <property type="evidence" value="ECO:0007669"/>
    <property type="project" value="UniProtKB-KW"/>
</dbReference>
<dbReference type="InterPro" id="IPR001647">
    <property type="entry name" value="HTH_TetR"/>
</dbReference>
<dbReference type="Pfam" id="PF16925">
    <property type="entry name" value="TetR_C_13"/>
    <property type="match status" value="1"/>
</dbReference>
<dbReference type="SUPFAM" id="SSF46689">
    <property type="entry name" value="Homeodomain-like"/>
    <property type="match status" value="1"/>
</dbReference>
<evidence type="ECO:0000256" key="1">
    <source>
        <dbReference type="ARBA" id="ARBA00023015"/>
    </source>
</evidence>
<accession>A0A3B1BUP4</accession>
<evidence type="ECO:0000313" key="5">
    <source>
        <dbReference type="EMBL" id="VAX08397.1"/>
    </source>
</evidence>
<dbReference type="InterPro" id="IPR036271">
    <property type="entry name" value="Tet_transcr_reg_TetR-rel_C_sf"/>
</dbReference>
<dbReference type="PROSITE" id="PS50977">
    <property type="entry name" value="HTH_TETR_2"/>
    <property type="match status" value="1"/>
</dbReference>
<dbReference type="PANTHER" id="PTHR47506:SF1">
    <property type="entry name" value="HTH-TYPE TRANSCRIPTIONAL REGULATOR YJDC"/>
    <property type="match status" value="1"/>
</dbReference>
<dbReference type="SUPFAM" id="SSF48498">
    <property type="entry name" value="Tetracyclin repressor-like, C-terminal domain"/>
    <property type="match status" value="1"/>
</dbReference>
<organism evidence="5">
    <name type="scientific">hydrothermal vent metagenome</name>
    <dbReference type="NCBI Taxonomy" id="652676"/>
    <lineage>
        <taxon>unclassified sequences</taxon>
        <taxon>metagenomes</taxon>
        <taxon>ecological metagenomes</taxon>
    </lineage>
</organism>
<dbReference type="Pfam" id="PF00440">
    <property type="entry name" value="TetR_N"/>
    <property type="match status" value="1"/>
</dbReference>
<dbReference type="EMBL" id="UOFY01000027">
    <property type="protein sequence ID" value="VAX08397.1"/>
    <property type="molecule type" value="Genomic_DNA"/>
</dbReference>
<dbReference type="InterPro" id="IPR009057">
    <property type="entry name" value="Homeodomain-like_sf"/>
</dbReference>
<evidence type="ECO:0000256" key="2">
    <source>
        <dbReference type="ARBA" id="ARBA00023125"/>
    </source>
</evidence>
<proteinExistence type="predicted"/>
<keyword evidence="3" id="KW-0804">Transcription</keyword>
<evidence type="ECO:0000256" key="3">
    <source>
        <dbReference type="ARBA" id="ARBA00023163"/>
    </source>
</evidence>
<dbReference type="PANTHER" id="PTHR47506">
    <property type="entry name" value="TRANSCRIPTIONAL REGULATORY PROTEIN"/>
    <property type="match status" value="1"/>
</dbReference>
<gene>
    <name evidence="5" type="ORF">MNBD_GAMMA25-554</name>
</gene>
<evidence type="ECO:0000259" key="4">
    <source>
        <dbReference type="PROSITE" id="PS50977"/>
    </source>
</evidence>
<name>A0A3B1BUP4_9ZZZZ</name>
<dbReference type="AlphaFoldDB" id="A0A3B1BUP4"/>
<dbReference type="Gene3D" id="1.10.10.60">
    <property type="entry name" value="Homeodomain-like"/>
    <property type="match status" value="1"/>
</dbReference>
<sequence>MGRPIKFDRQAAIELVMNVIWLSGFEACSVKAISEKLGITRSSFYNAFGSREALFLEVLEHYFAQSPDRALATVDRDASVLKVLTQLFKEICRSRAADPEARGCMVVNCVTELVGVDETLGPVLEKAILGILDRLEHLLAQAAANGEIEDKGDLREKALALQNLLIGLNVMAKVVHSEDDLWAAARQTLKGLGLYSA</sequence>
<feature type="domain" description="HTH tetR-type" evidence="4">
    <location>
        <begin position="6"/>
        <end position="66"/>
    </location>
</feature>
<dbReference type="InterPro" id="IPR011075">
    <property type="entry name" value="TetR_C"/>
</dbReference>
<keyword evidence="2" id="KW-0238">DNA-binding</keyword>